<keyword evidence="6 8" id="KW-0378">Hydrolase</keyword>
<dbReference type="GO" id="GO:0008270">
    <property type="term" value="F:zinc ion binding"/>
    <property type="evidence" value="ECO:0007669"/>
    <property type="project" value="UniProtKB-UniRule"/>
</dbReference>
<evidence type="ECO:0000256" key="4">
    <source>
        <dbReference type="ARBA" id="ARBA00022723"/>
    </source>
</evidence>
<dbReference type="EC" id="3.1.26.5" evidence="8"/>
<dbReference type="InterPro" id="IPR007175">
    <property type="entry name" value="Rpr2/Snm1/Rpp21"/>
</dbReference>
<comment type="similarity">
    <text evidence="8">Belongs to the eukaryotic/archaeal RNase P protein component 4 family.</text>
</comment>
<keyword evidence="10" id="KW-1185">Reference proteome</keyword>
<dbReference type="Gene3D" id="1.20.5.420">
    <property type="entry name" value="Immunoglobulin FC, subunit C"/>
    <property type="match status" value="1"/>
</dbReference>
<sequence>MSGIAAERIDRLASLAAAAARDGDADRAREYVRLARRIAERNRLRLPRRLVRFTCDDCDAYLIPGRNARTRLQDGHVVTTCDCGAQARHPYR</sequence>
<dbReference type="PIRSF" id="PIRSF004878">
    <property type="entry name" value="RNase_P_4"/>
    <property type="match status" value="1"/>
</dbReference>
<keyword evidence="7 8" id="KW-0862">Zinc</keyword>
<protein>
    <recommendedName>
        <fullName evidence="8">Ribonuclease P protein component 4</fullName>
        <shortName evidence="8">RNase P component 4</shortName>
        <ecNumber evidence="8">3.1.26.5</ecNumber>
    </recommendedName>
    <alternativeName>
        <fullName evidence="8">Rpp21</fullName>
    </alternativeName>
</protein>
<dbReference type="Gene3D" id="6.20.50.20">
    <property type="match status" value="1"/>
</dbReference>
<feature type="binding site" evidence="8">
    <location>
        <position position="55"/>
    </location>
    <ligand>
        <name>Zn(2+)</name>
        <dbReference type="ChEBI" id="CHEBI:29105"/>
    </ligand>
</feature>
<evidence type="ECO:0000313" key="9">
    <source>
        <dbReference type="EMBL" id="GAA0310561.1"/>
    </source>
</evidence>
<keyword evidence="2 8" id="KW-0819">tRNA processing</keyword>
<comment type="subunit">
    <text evidence="8">Consists of a catalytic RNA component and at least 4-5 protein subunits.</text>
</comment>
<organism evidence="9 10">
    <name type="scientific">Halarchaeum salinum</name>
    <dbReference type="NCBI Taxonomy" id="489912"/>
    <lineage>
        <taxon>Archaea</taxon>
        <taxon>Methanobacteriati</taxon>
        <taxon>Methanobacteriota</taxon>
        <taxon>Stenosarchaea group</taxon>
        <taxon>Halobacteria</taxon>
        <taxon>Halobacteriales</taxon>
        <taxon>Halobacteriaceae</taxon>
    </lineage>
</organism>
<reference evidence="9 10" key="1">
    <citation type="journal article" date="2019" name="Int. J. Syst. Evol. Microbiol.">
        <title>The Global Catalogue of Microorganisms (GCM) 10K type strain sequencing project: providing services to taxonomists for standard genome sequencing and annotation.</title>
        <authorList>
            <consortium name="The Broad Institute Genomics Platform"/>
            <consortium name="The Broad Institute Genome Sequencing Center for Infectious Disease"/>
            <person name="Wu L."/>
            <person name="Ma J."/>
        </authorList>
    </citation>
    <scope>NUCLEOTIDE SEQUENCE [LARGE SCALE GENOMIC DNA]</scope>
    <source>
        <strain evidence="9 10">JCM 16330</strain>
    </source>
</reference>
<dbReference type="Proteomes" id="UP001500837">
    <property type="component" value="Unassembled WGS sequence"/>
</dbReference>
<keyword evidence="5 8" id="KW-0255">Endonuclease</keyword>
<comment type="caution">
    <text evidence="9">The sequence shown here is derived from an EMBL/GenBank/DDBJ whole genome shotgun (WGS) entry which is preliminary data.</text>
</comment>
<dbReference type="AlphaFoldDB" id="A0AAV3SAQ9"/>
<dbReference type="PANTHER" id="PTHR14742:SF0">
    <property type="entry name" value="RIBONUCLEASE P PROTEIN SUBUNIT P21"/>
    <property type="match status" value="1"/>
</dbReference>
<comment type="cofactor">
    <cofactor evidence="8">
        <name>Zn(2+)</name>
        <dbReference type="ChEBI" id="CHEBI:29105"/>
    </cofactor>
    <text evidence="8">Binds 1 zinc ion per subunit.</text>
</comment>
<keyword evidence="1 8" id="KW-0963">Cytoplasm</keyword>
<dbReference type="GO" id="GO:0005737">
    <property type="term" value="C:cytoplasm"/>
    <property type="evidence" value="ECO:0007669"/>
    <property type="project" value="UniProtKB-SubCell"/>
</dbReference>
<comment type="subcellular location">
    <subcellularLocation>
        <location evidence="8">Cytoplasm</location>
    </subcellularLocation>
</comment>
<gene>
    <name evidence="8" type="primary">rnp4</name>
    <name evidence="9" type="ORF">GCM10009066_24830</name>
</gene>
<dbReference type="GO" id="GO:0004526">
    <property type="term" value="F:ribonuclease P activity"/>
    <property type="evidence" value="ECO:0007669"/>
    <property type="project" value="UniProtKB-UniRule"/>
</dbReference>
<evidence type="ECO:0000256" key="2">
    <source>
        <dbReference type="ARBA" id="ARBA00022694"/>
    </source>
</evidence>
<evidence type="ECO:0000256" key="7">
    <source>
        <dbReference type="ARBA" id="ARBA00022833"/>
    </source>
</evidence>
<feature type="binding site" evidence="8">
    <location>
        <position position="58"/>
    </location>
    <ligand>
        <name>Zn(2+)</name>
        <dbReference type="ChEBI" id="CHEBI:29105"/>
    </ligand>
</feature>
<evidence type="ECO:0000256" key="3">
    <source>
        <dbReference type="ARBA" id="ARBA00022722"/>
    </source>
</evidence>
<dbReference type="Pfam" id="PF04032">
    <property type="entry name" value="Rpr2"/>
    <property type="match status" value="1"/>
</dbReference>
<proteinExistence type="inferred from homology"/>
<dbReference type="PANTHER" id="PTHR14742">
    <property type="entry name" value="RIBONUCLEASE P SUBUNIT P21"/>
    <property type="match status" value="1"/>
</dbReference>
<accession>A0AAV3SAQ9</accession>
<dbReference type="EMBL" id="BAAABL010000082">
    <property type="protein sequence ID" value="GAA0310561.1"/>
    <property type="molecule type" value="Genomic_DNA"/>
</dbReference>
<feature type="binding site" evidence="8">
    <location>
        <position position="83"/>
    </location>
    <ligand>
        <name>Zn(2+)</name>
        <dbReference type="ChEBI" id="CHEBI:29105"/>
    </ligand>
</feature>
<evidence type="ECO:0000256" key="6">
    <source>
        <dbReference type="ARBA" id="ARBA00022801"/>
    </source>
</evidence>
<comment type="catalytic activity">
    <reaction evidence="8">
        <text>Endonucleolytic cleavage of RNA, removing 5'-extranucleotides from tRNA precursor.</text>
        <dbReference type="EC" id="3.1.26.5"/>
    </reaction>
</comment>
<evidence type="ECO:0000256" key="8">
    <source>
        <dbReference type="HAMAP-Rule" id="MF_00757"/>
    </source>
</evidence>
<dbReference type="GO" id="GO:0001682">
    <property type="term" value="P:tRNA 5'-leader removal"/>
    <property type="evidence" value="ECO:0007669"/>
    <property type="project" value="UniProtKB-UniRule"/>
</dbReference>
<evidence type="ECO:0000256" key="1">
    <source>
        <dbReference type="ARBA" id="ARBA00022490"/>
    </source>
</evidence>
<feature type="binding site" evidence="8">
    <location>
        <position position="81"/>
    </location>
    <ligand>
        <name>Zn(2+)</name>
        <dbReference type="ChEBI" id="CHEBI:29105"/>
    </ligand>
</feature>
<keyword evidence="4 8" id="KW-0479">Metal-binding</keyword>
<evidence type="ECO:0000313" key="10">
    <source>
        <dbReference type="Proteomes" id="UP001500837"/>
    </source>
</evidence>
<dbReference type="HAMAP" id="MF_00757">
    <property type="entry name" value="RNase_P_4"/>
    <property type="match status" value="1"/>
</dbReference>
<dbReference type="GO" id="GO:0030677">
    <property type="term" value="C:ribonuclease P complex"/>
    <property type="evidence" value="ECO:0007669"/>
    <property type="project" value="UniProtKB-UniRule"/>
</dbReference>
<evidence type="ECO:0000256" key="5">
    <source>
        <dbReference type="ARBA" id="ARBA00022759"/>
    </source>
</evidence>
<dbReference type="InterPro" id="IPR016432">
    <property type="entry name" value="RNP4"/>
</dbReference>
<comment type="function">
    <text evidence="8">Part of ribonuclease P, a protein complex that generates mature tRNA molecules by cleaving their 5'-ends.</text>
</comment>
<dbReference type="RefSeq" id="WP_211313595.1">
    <property type="nucleotide sequence ID" value="NZ_BAAABL010000082.1"/>
</dbReference>
<name>A0AAV3SAQ9_9EURY</name>
<keyword evidence="3 8" id="KW-0540">Nuclease</keyword>